<dbReference type="GO" id="GO:0008168">
    <property type="term" value="F:methyltransferase activity"/>
    <property type="evidence" value="ECO:0007669"/>
    <property type="project" value="UniProtKB-KW"/>
</dbReference>
<gene>
    <name evidence="1" type="ORF">LS64_004290</name>
</gene>
<dbReference type="EMBL" id="JRMP02000005">
    <property type="protein sequence ID" value="TLD94829.1"/>
    <property type="molecule type" value="Genomic_DNA"/>
</dbReference>
<dbReference type="GO" id="GO:0032259">
    <property type="term" value="P:methylation"/>
    <property type="evidence" value="ECO:0007669"/>
    <property type="project" value="UniProtKB-KW"/>
</dbReference>
<organism evidence="1 2">
    <name type="scientific">Helicobacter saguini</name>
    <dbReference type="NCBI Taxonomy" id="1548018"/>
    <lineage>
        <taxon>Bacteria</taxon>
        <taxon>Pseudomonadati</taxon>
        <taxon>Campylobacterota</taxon>
        <taxon>Epsilonproteobacteria</taxon>
        <taxon>Campylobacterales</taxon>
        <taxon>Helicobacteraceae</taxon>
        <taxon>Helicobacter</taxon>
    </lineage>
</organism>
<keyword evidence="1" id="KW-0489">Methyltransferase</keyword>
<keyword evidence="2" id="KW-1185">Reference proteome</keyword>
<accession>A0A4U8T5I8</accession>
<evidence type="ECO:0000313" key="1">
    <source>
        <dbReference type="EMBL" id="TLD94829.1"/>
    </source>
</evidence>
<dbReference type="Proteomes" id="UP000029714">
    <property type="component" value="Unassembled WGS sequence"/>
</dbReference>
<reference evidence="1 2" key="1">
    <citation type="journal article" date="2014" name="Genome Announc.">
        <title>Draft genome sequences of eight enterohepatic helicobacter species isolated from both laboratory and wild rodents.</title>
        <authorList>
            <person name="Sheh A."/>
            <person name="Shen Z."/>
            <person name="Fox J.G."/>
        </authorList>
    </citation>
    <scope>NUCLEOTIDE SEQUENCE [LARGE SCALE GENOMIC DNA]</scope>
    <source>
        <strain evidence="1 2">MIT 97-6194</strain>
    </source>
</reference>
<protein>
    <submittedName>
        <fullName evidence="1">Methyltransferase</fullName>
    </submittedName>
</protein>
<dbReference type="AlphaFoldDB" id="A0A4U8T5I8"/>
<comment type="caution">
    <text evidence="1">The sequence shown here is derived from an EMBL/GenBank/DDBJ whole genome shotgun (WGS) entry which is preliminary data.</text>
</comment>
<sequence length="92" mass="10709">MSSAIQNVKKWDEILVSTGDFTDCFFMECDYTEVMSKDRYMGAWHSVNDIQAQAGEAKWQQILEMIESKISHLGDNIIMPYKIRAWTARKKV</sequence>
<name>A0A4U8T5I8_9HELI</name>
<evidence type="ECO:0000313" key="2">
    <source>
        <dbReference type="Proteomes" id="UP000029714"/>
    </source>
</evidence>
<keyword evidence="1" id="KW-0808">Transferase</keyword>
<proteinExistence type="predicted"/>
<reference evidence="1 2" key="2">
    <citation type="journal article" date="2016" name="Infect. Immun.">
        <title>Helicobacter saguini, a Novel Helicobacter Isolated from Cotton-Top Tamarins with Ulcerative Colitis, Has Proinflammatory Properties and Induces Typhlocolitis and Dysplasia in Gnotobiotic IL-10-/- Mice.</title>
        <authorList>
            <person name="Shen Z."/>
            <person name="Mannion A."/>
            <person name="Whary M.T."/>
            <person name="Muthupalani S."/>
            <person name="Sheh A."/>
            <person name="Feng Y."/>
            <person name="Gong G."/>
            <person name="Vandamme P."/>
            <person name="Holcombe H.R."/>
            <person name="Paster B.J."/>
            <person name="Fox J.G."/>
        </authorList>
    </citation>
    <scope>NUCLEOTIDE SEQUENCE [LARGE SCALE GENOMIC DNA]</scope>
    <source>
        <strain evidence="1 2">MIT 97-6194</strain>
    </source>
</reference>
<dbReference type="OrthoDB" id="9797252at2"/>